<dbReference type="InterPro" id="IPR036388">
    <property type="entry name" value="WH-like_DNA-bd_sf"/>
</dbReference>
<dbReference type="Gene3D" id="1.10.10.10">
    <property type="entry name" value="Winged helix-like DNA-binding domain superfamily/Winged helix DNA-binding domain"/>
    <property type="match status" value="1"/>
</dbReference>
<dbReference type="SMART" id="SM01012">
    <property type="entry name" value="ANTAR"/>
    <property type="match status" value="1"/>
</dbReference>
<evidence type="ECO:0000256" key="3">
    <source>
        <dbReference type="ARBA" id="ARBA00023015"/>
    </source>
</evidence>
<dbReference type="SUPFAM" id="SSF52172">
    <property type="entry name" value="CheY-like"/>
    <property type="match status" value="1"/>
</dbReference>
<comment type="caution">
    <text evidence="7">The sequence shown here is derived from an EMBL/GenBank/DDBJ whole genome shotgun (WGS) entry which is preliminary data.</text>
</comment>
<name>A0A4R0KGD2_9ACTN</name>
<dbReference type="Gene3D" id="3.30.450.40">
    <property type="match status" value="1"/>
</dbReference>
<accession>A0A4R0KGD2</accession>
<dbReference type="SMART" id="SM00065">
    <property type="entry name" value="GAF"/>
    <property type="match status" value="1"/>
</dbReference>
<dbReference type="InterPro" id="IPR012074">
    <property type="entry name" value="GAF_ANTAR"/>
</dbReference>
<evidence type="ECO:0000313" key="8">
    <source>
        <dbReference type="Proteomes" id="UP000291144"/>
    </source>
</evidence>
<dbReference type="AlphaFoldDB" id="A0A4R0KGD2"/>
<gene>
    <name evidence="7" type="ORF">E0H73_30140</name>
</gene>
<evidence type="ECO:0000256" key="5">
    <source>
        <dbReference type="SAM" id="MobiDB-lite"/>
    </source>
</evidence>
<dbReference type="InterPro" id="IPR011006">
    <property type="entry name" value="CheY-like_superfamily"/>
</dbReference>
<dbReference type="GO" id="GO:0016301">
    <property type="term" value="F:kinase activity"/>
    <property type="evidence" value="ECO:0007669"/>
    <property type="project" value="UniProtKB-KW"/>
</dbReference>
<evidence type="ECO:0000256" key="4">
    <source>
        <dbReference type="ARBA" id="ARBA00023163"/>
    </source>
</evidence>
<keyword evidence="8" id="KW-1185">Reference proteome</keyword>
<dbReference type="SUPFAM" id="SSF55781">
    <property type="entry name" value="GAF domain-like"/>
    <property type="match status" value="1"/>
</dbReference>
<dbReference type="Proteomes" id="UP000291144">
    <property type="component" value="Unassembled WGS sequence"/>
</dbReference>
<evidence type="ECO:0000259" key="6">
    <source>
        <dbReference type="PROSITE" id="PS50921"/>
    </source>
</evidence>
<dbReference type="RefSeq" id="WP_131361975.1">
    <property type="nucleotide sequence ID" value="NZ_SJKB01000010.1"/>
</dbReference>
<evidence type="ECO:0000256" key="1">
    <source>
        <dbReference type="ARBA" id="ARBA00022679"/>
    </source>
</evidence>
<dbReference type="Pfam" id="PF03861">
    <property type="entry name" value="ANTAR"/>
    <property type="match status" value="1"/>
</dbReference>
<dbReference type="GO" id="GO:0003723">
    <property type="term" value="F:RNA binding"/>
    <property type="evidence" value="ECO:0007669"/>
    <property type="project" value="InterPro"/>
</dbReference>
<dbReference type="EMBL" id="SJKB01000010">
    <property type="protein sequence ID" value="TCC57626.1"/>
    <property type="molecule type" value="Genomic_DNA"/>
</dbReference>
<feature type="domain" description="ANTAR" evidence="6">
    <location>
        <begin position="182"/>
        <end position="243"/>
    </location>
</feature>
<dbReference type="OrthoDB" id="7466251at2"/>
<sequence>MERGELEDAADAGVLDRGPARSGLVPDTDAVAGVFARLALELHDSAGVEETVQAVVEFALQALGCSHAGVALATRGRPEVPAVTDPVVGEIYQWQMASREGPLVVSMREHSTLLVRDTATDGRWPDWAAKVLSLGVRSVLDVPLTTAAGTVGVLGLYSATPDAFDADDEAVAHILARHASVAVATARKEASLAQAVDARKLVGQAMGILMERYGVDGDRAFAILKRYSQDTNTKLRDVAQRLIDTRKLPK</sequence>
<protein>
    <submittedName>
        <fullName evidence="7">ANTAR domain-containing protein</fullName>
    </submittedName>
</protein>
<proteinExistence type="predicted"/>
<dbReference type="InterPro" id="IPR003018">
    <property type="entry name" value="GAF"/>
</dbReference>
<evidence type="ECO:0000256" key="2">
    <source>
        <dbReference type="ARBA" id="ARBA00022777"/>
    </source>
</evidence>
<dbReference type="PROSITE" id="PS50921">
    <property type="entry name" value="ANTAR"/>
    <property type="match status" value="1"/>
</dbReference>
<dbReference type="PIRSF" id="PIRSF036625">
    <property type="entry name" value="GAF_ANTAR"/>
    <property type="match status" value="1"/>
</dbReference>
<dbReference type="InterPro" id="IPR029016">
    <property type="entry name" value="GAF-like_dom_sf"/>
</dbReference>
<keyword evidence="1" id="KW-0808">Transferase</keyword>
<feature type="region of interest" description="Disordered" evidence="5">
    <location>
        <begin position="1"/>
        <end position="21"/>
    </location>
</feature>
<reference evidence="7 8" key="1">
    <citation type="submission" date="2019-02" db="EMBL/GenBank/DDBJ databases">
        <title>Kribbella capetownensis sp. nov. and Kribbella speibonae sp. nov., isolated from soil.</title>
        <authorList>
            <person name="Curtis S.M."/>
            <person name="Norton I."/>
            <person name="Everest G.J."/>
            <person name="Meyers P.R."/>
        </authorList>
    </citation>
    <scope>NUCLEOTIDE SEQUENCE [LARGE SCALE GENOMIC DNA]</scope>
    <source>
        <strain evidence="7 8">NRRL B-24813</strain>
    </source>
</reference>
<keyword evidence="2" id="KW-0418">Kinase</keyword>
<dbReference type="Pfam" id="PF13185">
    <property type="entry name" value="GAF_2"/>
    <property type="match status" value="1"/>
</dbReference>
<keyword evidence="4" id="KW-0804">Transcription</keyword>
<keyword evidence="3" id="KW-0805">Transcription regulation</keyword>
<organism evidence="7 8">
    <name type="scientific">Kribbella pittospori</name>
    <dbReference type="NCBI Taxonomy" id="722689"/>
    <lineage>
        <taxon>Bacteria</taxon>
        <taxon>Bacillati</taxon>
        <taxon>Actinomycetota</taxon>
        <taxon>Actinomycetes</taxon>
        <taxon>Propionibacteriales</taxon>
        <taxon>Kribbellaceae</taxon>
        <taxon>Kribbella</taxon>
    </lineage>
</organism>
<dbReference type="InterPro" id="IPR005561">
    <property type="entry name" value="ANTAR"/>
</dbReference>
<evidence type="ECO:0000313" key="7">
    <source>
        <dbReference type="EMBL" id="TCC57626.1"/>
    </source>
</evidence>